<name>A0A1X0S9T9_RHIZD</name>
<evidence type="ECO:0000256" key="1">
    <source>
        <dbReference type="SAM" id="Coils"/>
    </source>
</evidence>
<proteinExistence type="predicted"/>
<reference evidence="2 3" key="1">
    <citation type="journal article" date="2016" name="Proc. Natl. Acad. Sci. U.S.A.">
        <title>Lipid metabolic changes in an early divergent fungus govern the establishment of a mutualistic symbiosis with endobacteria.</title>
        <authorList>
            <person name="Lastovetsky O.A."/>
            <person name="Gaspar M.L."/>
            <person name="Mondo S.J."/>
            <person name="LaButti K.M."/>
            <person name="Sandor L."/>
            <person name="Grigoriev I.V."/>
            <person name="Henry S.A."/>
            <person name="Pawlowska T.E."/>
        </authorList>
    </citation>
    <scope>NUCLEOTIDE SEQUENCE [LARGE SCALE GENOMIC DNA]</scope>
    <source>
        <strain evidence="2 3">ATCC 11559</strain>
    </source>
</reference>
<feature type="coiled-coil region" evidence="1">
    <location>
        <begin position="40"/>
        <end position="124"/>
    </location>
</feature>
<accession>A0A1X0S9T9</accession>
<gene>
    <name evidence="2" type="ORF">BCV71DRAFT_289065</name>
</gene>
<keyword evidence="1" id="KW-0175">Coiled coil</keyword>
<protein>
    <submittedName>
        <fullName evidence="2">Uncharacterized protein</fullName>
    </submittedName>
</protein>
<dbReference type="Proteomes" id="UP000242381">
    <property type="component" value="Unassembled WGS sequence"/>
</dbReference>
<dbReference type="AlphaFoldDB" id="A0A1X0S9T9"/>
<feature type="coiled-coil region" evidence="1">
    <location>
        <begin position="186"/>
        <end position="255"/>
    </location>
</feature>
<evidence type="ECO:0000313" key="3">
    <source>
        <dbReference type="Proteomes" id="UP000242381"/>
    </source>
</evidence>
<dbReference type="EMBL" id="KV921284">
    <property type="protein sequence ID" value="ORE21055.1"/>
    <property type="molecule type" value="Genomic_DNA"/>
</dbReference>
<evidence type="ECO:0000313" key="2">
    <source>
        <dbReference type="EMBL" id="ORE21055.1"/>
    </source>
</evidence>
<sequence length="278" mass="32519">MSEIAEAKPEIVSIHELNKYSLGSYSSFDSSSPTDSKKNNEEFETQIRQLTQQVEHLSIANARLKRANRMLKMESDKKVDEKTVELKQALKRLLEQNIRLQRSNRLLKDDSDTLREELRNIKQDHIRDMTQVGPEYEYLVQVVNILYRQLLTNKPQCAQTCCYTNKQITDKDKHACRPTVQSNLSRGKIQLENEKLKDKLDSLMQENELLTELIKEKERDNKELKEELKIKDDIVQQLEYDFKQMESEVNDLQKDICYNHPSAESSLSEILSFPSVPI</sequence>
<dbReference type="VEuPathDB" id="FungiDB:BCV72DRAFT_297723"/>
<organism evidence="2 3">
    <name type="scientific">Rhizopus microsporus</name>
    <dbReference type="NCBI Taxonomy" id="58291"/>
    <lineage>
        <taxon>Eukaryota</taxon>
        <taxon>Fungi</taxon>
        <taxon>Fungi incertae sedis</taxon>
        <taxon>Mucoromycota</taxon>
        <taxon>Mucoromycotina</taxon>
        <taxon>Mucoromycetes</taxon>
        <taxon>Mucorales</taxon>
        <taxon>Mucorineae</taxon>
        <taxon>Rhizopodaceae</taxon>
        <taxon>Rhizopus</taxon>
    </lineage>
</organism>
<dbReference type="OMA" id="PEPQHIC"/>